<dbReference type="Gene3D" id="3.60.20.40">
    <property type="match status" value="1"/>
</dbReference>
<dbReference type="EC" id="2.3.2.2" evidence="5"/>
<dbReference type="AlphaFoldDB" id="A0A9X2AMY9"/>
<keyword evidence="5" id="KW-0012">Acyltransferase</keyword>
<evidence type="ECO:0000313" key="6">
    <source>
        <dbReference type="Proteomes" id="UP001139447"/>
    </source>
</evidence>
<evidence type="ECO:0000256" key="2">
    <source>
        <dbReference type="ARBA" id="ARBA00022679"/>
    </source>
</evidence>
<dbReference type="Gene3D" id="1.10.246.130">
    <property type="match status" value="1"/>
</dbReference>
<gene>
    <name evidence="5" type="ORF">MMF98_08515</name>
</gene>
<comment type="similarity">
    <text evidence="1">Belongs to the gamma-glutamyltransferase family.</text>
</comment>
<proteinExistence type="inferred from homology"/>
<dbReference type="GO" id="GO:0016787">
    <property type="term" value="F:hydrolase activity"/>
    <property type="evidence" value="ECO:0007669"/>
    <property type="project" value="UniProtKB-KW"/>
</dbReference>
<dbReference type="GO" id="GO:0103068">
    <property type="term" value="F:leukotriene C4 gamma-glutamyl transferase activity"/>
    <property type="evidence" value="ECO:0007669"/>
    <property type="project" value="UniProtKB-EC"/>
</dbReference>
<dbReference type="EMBL" id="JALGBI010000001">
    <property type="protein sequence ID" value="MCJ0763250.1"/>
    <property type="molecule type" value="Genomic_DNA"/>
</dbReference>
<dbReference type="Pfam" id="PF01019">
    <property type="entry name" value="G_glu_transpept"/>
    <property type="match status" value="1"/>
</dbReference>
<evidence type="ECO:0000313" key="5">
    <source>
        <dbReference type="EMBL" id="MCJ0763250.1"/>
    </source>
</evidence>
<protein>
    <submittedName>
        <fullName evidence="5">Gamma-glutamyltransferase</fullName>
        <ecNumber evidence="5">2.3.2.2</ecNumber>
    </submittedName>
</protein>
<keyword evidence="2 5" id="KW-0808">Transferase</keyword>
<comment type="caution">
    <text evidence="5">The sequence shown here is derived from an EMBL/GenBank/DDBJ whole genome shotgun (WGS) entry which is preliminary data.</text>
</comment>
<dbReference type="RefSeq" id="WP_243305846.1">
    <property type="nucleotide sequence ID" value="NZ_JALGBI010000001.1"/>
</dbReference>
<name>A0A9X2AMY9_9BURK</name>
<accession>A0A9X2AMY9</accession>
<keyword evidence="4" id="KW-0865">Zymogen</keyword>
<evidence type="ECO:0000256" key="1">
    <source>
        <dbReference type="ARBA" id="ARBA00009381"/>
    </source>
</evidence>
<dbReference type="InterPro" id="IPR051792">
    <property type="entry name" value="GGT_bact"/>
</dbReference>
<keyword evidence="3" id="KW-0378">Hydrolase</keyword>
<evidence type="ECO:0000256" key="3">
    <source>
        <dbReference type="ARBA" id="ARBA00022801"/>
    </source>
</evidence>
<keyword evidence="6" id="KW-1185">Reference proteome</keyword>
<reference evidence="5" key="1">
    <citation type="submission" date="2022-03" db="EMBL/GenBank/DDBJ databases">
        <authorList>
            <person name="Woo C.Y."/>
        </authorList>
    </citation>
    <scope>NUCLEOTIDE SEQUENCE</scope>
    <source>
        <strain evidence="5">CYS-02</strain>
    </source>
</reference>
<dbReference type="PANTHER" id="PTHR43199">
    <property type="entry name" value="GLUTATHIONE HYDROLASE"/>
    <property type="match status" value="1"/>
</dbReference>
<dbReference type="Proteomes" id="UP001139447">
    <property type="component" value="Unassembled WGS sequence"/>
</dbReference>
<evidence type="ECO:0000256" key="4">
    <source>
        <dbReference type="ARBA" id="ARBA00023145"/>
    </source>
</evidence>
<sequence>MLAGLAGCGGSDSSFISSKTPVPDDGVKPPDVPVVRTVKFDPALCQQQDGAPYGQTVGISGTNLMVTSADVKASAAGCKVLAKGGTAIDAAIAVQAVLGVAEPFASGMAGGSVITYYDAASKKVRTFDGFSAAPATTGGVADIYRAVAQDVSSTTPFNICKSGLAANTSISSQQGNTNISGRAVGVPGTLKVLDLVYQSYGKTPWNQLWGDAIDLANNGFPMTPYMYKTLFADTAEYDDDGNLVSAGSGVSAWVNSAGTAKGAPRCKYPDIKARYCDATDASGQRPLAVGTIIRNTDLADTMQRVRDGGAAAFYNPAGPIAQAVVAKIGAGQLPCKSILPVAGTVAAPSVATTIAAIPSLMTTADFGSYRAVERQPLVGQRLGMTIYTQPAPSFGGVVTLYTLGLLERQNIKALPAFNGAQFVHLATEASRLANADRRNIVGDPAYSNIKERVNALLTPAYLDARAALITSTALGTVTTGGVADGIPAFAANADPANYDTMAALTVPAAKARQARKQAAVMLAKADRPAREEDWNTTSNIAIIDGYGNALSMTTTINTHWGAHIEAAGMMINNAMSNFSASTPGLDVNGYAPYKRPRSSIAPAIAFDASGKMRLVWGSAGGGPIPDYIVKTFLGHVLYGMDLQAAINADNWTGQNGIAELESGKPIANLVPNLITTYGNTAANAAATGLTSGLSGIAVSYDANGFPIYKGAADNRRNGGANGY</sequence>
<organism evidence="5 6">
    <name type="scientific">Variovorax terrae</name>
    <dbReference type="NCBI Taxonomy" id="2923278"/>
    <lineage>
        <taxon>Bacteria</taxon>
        <taxon>Pseudomonadati</taxon>
        <taxon>Pseudomonadota</taxon>
        <taxon>Betaproteobacteria</taxon>
        <taxon>Burkholderiales</taxon>
        <taxon>Comamonadaceae</taxon>
        <taxon>Variovorax</taxon>
    </lineage>
</organism>
<dbReference type="PANTHER" id="PTHR43199:SF1">
    <property type="entry name" value="GLUTATHIONE HYDROLASE PROENZYME"/>
    <property type="match status" value="1"/>
</dbReference>
<dbReference type="InterPro" id="IPR043138">
    <property type="entry name" value="GGT_lsub"/>
</dbReference>
<dbReference type="SUPFAM" id="SSF56235">
    <property type="entry name" value="N-terminal nucleophile aminohydrolases (Ntn hydrolases)"/>
    <property type="match status" value="1"/>
</dbReference>
<dbReference type="InterPro" id="IPR043137">
    <property type="entry name" value="GGT_ssub_C"/>
</dbReference>
<dbReference type="InterPro" id="IPR029055">
    <property type="entry name" value="Ntn_hydrolases_N"/>
</dbReference>